<feature type="compositionally biased region" description="Polar residues" evidence="4">
    <location>
        <begin position="52"/>
        <end position="74"/>
    </location>
</feature>
<dbReference type="InterPro" id="IPR047249">
    <property type="entry name" value="BRCT_p53bp1-like_rpt1"/>
</dbReference>
<feature type="compositionally biased region" description="Basic and acidic residues" evidence="4">
    <location>
        <begin position="319"/>
        <end position="333"/>
    </location>
</feature>
<dbReference type="PROSITE" id="PS50172">
    <property type="entry name" value="BRCT"/>
    <property type="match status" value="2"/>
</dbReference>
<dbReference type="SMART" id="SM00333">
    <property type="entry name" value="TUDOR"/>
    <property type="match status" value="1"/>
</dbReference>
<accession>A0A1I7V6K9</accession>
<dbReference type="FunCoup" id="A0A1I7V6K9">
    <property type="interactions" value="443"/>
</dbReference>
<feature type="compositionally biased region" description="Basic and acidic residues" evidence="4">
    <location>
        <begin position="253"/>
        <end position="269"/>
    </location>
</feature>
<feature type="compositionally biased region" description="Polar residues" evidence="4">
    <location>
        <begin position="295"/>
        <end position="305"/>
    </location>
</feature>
<feature type="compositionally biased region" description="Basic and acidic residues" evidence="4">
    <location>
        <begin position="430"/>
        <end position="451"/>
    </location>
</feature>
<dbReference type="EMBL" id="JH712261">
    <property type="protein sequence ID" value="EFO25440.1"/>
    <property type="molecule type" value="Genomic_DNA"/>
</dbReference>
<dbReference type="GeneID" id="9940434"/>
<dbReference type="InterPro" id="IPR056492">
    <property type="entry name" value="SH3_Hsr9"/>
</dbReference>
<dbReference type="STRING" id="7209.A0A1I7V6K9"/>
<proteinExistence type="predicted"/>
<keyword evidence="2" id="KW-0227">DNA damage</keyword>
<reference evidence="6 7" key="1">
    <citation type="submission" date="2012-04" db="EMBL/GenBank/DDBJ databases">
        <title>The Genome Sequence of Loa loa.</title>
        <authorList>
            <consortium name="The Broad Institute Genome Sequencing Platform"/>
            <consortium name="Broad Institute Genome Sequencing Center for Infectious Disease"/>
            <person name="Nutman T.B."/>
            <person name="Fink D.L."/>
            <person name="Russ C."/>
            <person name="Young S."/>
            <person name="Zeng Q."/>
            <person name="Gargeya S."/>
            <person name="Alvarado L."/>
            <person name="Berlin A."/>
            <person name="Chapman S.B."/>
            <person name="Chen Z."/>
            <person name="Freedman E."/>
            <person name="Gellesch M."/>
            <person name="Goldberg J."/>
            <person name="Griggs A."/>
            <person name="Gujja S."/>
            <person name="Heilman E.R."/>
            <person name="Heiman D."/>
            <person name="Howarth C."/>
            <person name="Mehta T."/>
            <person name="Neiman D."/>
            <person name="Pearson M."/>
            <person name="Roberts A."/>
            <person name="Saif S."/>
            <person name="Shea T."/>
            <person name="Shenoy N."/>
            <person name="Sisk P."/>
            <person name="Stolte C."/>
            <person name="Sykes S."/>
            <person name="White J."/>
            <person name="Yandava C."/>
            <person name="Haas B."/>
            <person name="Henn M.R."/>
            <person name="Nusbaum C."/>
            <person name="Birren B."/>
        </authorList>
    </citation>
    <scope>NUCLEOTIDE SEQUENCE [LARGE SCALE GENOMIC DNA]</scope>
</reference>
<feature type="compositionally biased region" description="Polar residues" evidence="4">
    <location>
        <begin position="796"/>
        <end position="820"/>
    </location>
</feature>
<dbReference type="Pfam" id="PF24680">
    <property type="entry name" value="SH3_Hsr9"/>
    <property type="match status" value="1"/>
</dbReference>
<evidence type="ECO:0000313" key="6">
    <source>
        <dbReference type="EMBL" id="EFO25440.1"/>
    </source>
</evidence>
<dbReference type="InterPro" id="IPR036420">
    <property type="entry name" value="BRCT_dom_sf"/>
</dbReference>
<organism evidence="7 8">
    <name type="scientific">Loa loa</name>
    <name type="common">Eye worm</name>
    <name type="synonym">Filaria loa</name>
    <dbReference type="NCBI Taxonomy" id="7209"/>
    <lineage>
        <taxon>Eukaryota</taxon>
        <taxon>Metazoa</taxon>
        <taxon>Ecdysozoa</taxon>
        <taxon>Nematoda</taxon>
        <taxon>Chromadorea</taxon>
        <taxon>Rhabditida</taxon>
        <taxon>Spirurina</taxon>
        <taxon>Spiruromorpha</taxon>
        <taxon>Filarioidea</taxon>
        <taxon>Onchocercidae</taxon>
        <taxon>Loa</taxon>
    </lineage>
</organism>
<dbReference type="InterPro" id="IPR001357">
    <property type="entry name" value="BRCT_dom"/>
</dbReference>
<feature type="region of interest" description="Disordered" evidence="4">
    <location>
        <begin position="783"/>
        <end position="842"/>
    </location>
</feature>
<feature type="region of interest" description="Disordered" evidence="4">
    <location>
        <begin position="519"/>
        <end position="600"/>
    </location>
</feature>
<dbReference type="GO" id="GO:0005634">
    <property type="term" value="C:nucleus"/>
    <property type="evidence" value="ECO:0007669"/>
    <property type="project" value="UniProtKB-SubCell"/>
</dbReference>
<dbReference type="PANTHER" id="PTHR15321">
    <property type="entry name" value="TUMOR SUPPRESSOR P53-BINDING PROTEIN 1"/>
    <property type="match status" value="1"/>
</dbReference>
<evidence type="ECO:0000256" key="3">
    <source>
        <dbReference type="ARBA" id="ARBA00023242"/>
    </source>
</evidence>
<dbReference type="InterPro" id="IPR047250">
    <property type="entry name" value="BRCT_p53bp1-like_rpt2"/>
</dbReference>
<keyword evidence="3" id="KW-0539">Nucleus</keyword>
<dbReference type="CDD" id="cd17745">
    <property type="entry name" value="BRCT_p53bp1_rpt1"/>
    <property type="match status" value="1"/>
</dbReference>
<dbReference type="CDD" id="cd17724">
    <property type="entry name" value="BRCT_p53bp1_rpt2"/>
    <property type="match status" value="1"/>
</dbReference>
<feature type="region of interest" description="Disordered" evidence="4">
    <location>
        <begin position="1"/>
        <end position="115"/>
    </location>
</feature>
<dbReference type="AlphaFoldDB" id="A0A1I7V6K9"/>
<sequence length="1067" mass="117751">MSTADCFSHENDAEDENGSCKQSVTAHQDLHDESQEDPLYKMRGGLFGRSASYLQGESESSQKNGANEESSGNKNKVDESDSNNLHDEPMEVDTVEADATITTSENVAEPGSSLANELKAVDADIAGDQKDLADITELNREKNAEFEKQKRSDTEQTQKKKASTVTTVTTNTEYVRESREGSTGKNHIEIIRKEKSSASLATGSNIDAEHNAEKNDSLIPRELVAVVAGADGQYSNGPEGASSAEPSDAIAEEAGKMKSSEELSKNKSEEQEDIGTAQEIPSRKSERSCKRRNSHTVAIGNQVNTEAKESQEGGNNDSINERRKSLRTRKTDVSNEAVPVKSESAAEERRKSLRTPKKPVATSTPVARVIRREKKIEEKIVKNISESESADEKAMKSGRSGKKSASNAAVGSRSAHKSVKKEIGKKKHDRTSESDKDPFSIDNNFDNHPEPLRNIQMERQSFGGYKFTKSPEKAPTLRYQKTEQTANERRSNLIGLLPQQEVSTHKSLSELTLSAGRRVAMTSSTKRKTKSMGGEFSELSGSSNMLEKSVQQDDTKQRPKTGSRTEETQTNSMYNFQPSPKQRKRKIIDSSPAVTPKRPPKMVLPELSAVEQFEADHRPNEHATYNVGARIYALWDRLYYPARISAEPDASGRYEVVFAEDGAIRRLVATGIIPLCNLVASRKCLTRNVKDDEEVLEEVEIVEAPSSDNVENWMEAMFIIKDTSNENTNKSSWQKLVVDSNQAKALQVTTVNTVRDVNADNIASAEGRRSRAARHTAVYSTNVTPVAPTRTRRHASTTGKETPKLNTAPSKTSSSRNTETLVEPEELQERQHEPSATSGSAKKAMGKIFNGITFVVTSALRKNREGEQGFSKKEIRCMIENGGGKVIDDVMKLPQGKPIYLIADTHYRTHKYLTALARSIPCVSNQWISDCAKENKLLDHMKYMLPAGVSLLTGDMKPWHSNNGTLLSGKRIFISSNNVFYDMPNFSQIWTPIINHMGGTVVPVIPTEGLDILLTDASCTEEVLNIARSQGATVVSSEWIIQAIIHGSLPAPEAHERFQYDYSDACS</sequence>
<dbReference type="KEGG" id="loa:LOAG_03046"/>
<dbReference type="OMA" id="EHHPEPL"/>
<dbReference type="PANTHER" id="PTHR15321:SF3">
    <property type="entry name" value="TP53-BINDING PROTEIN 1"/>
    <property type="match status" value="1"/>
</dbReference>
<feature type="compositionally biased region" description="Basic residues" evidence="4">
    <location>
        <begin position="414"/>
        <end position="429"/>
    </location>
</feature>
<dbReference type="GO" id="GO:0000077">
    <property type="term" value="P:DNA damage checkpoint signaling"/>
    <property type="evidence" value="ECO:0007669"/>
    <property type="project" value="TreeGrafter"/>
</dbReference>
<feature type="compositionally biased region" description="Basic and acidic residues" evidence="4">
    <location>
        <begin position="207"/>
        <end position="216"/>
    </location>
</feature>
<dbReference type="RefSeq" id="XP_003138631.1">
    <property type="nucleotide sequence ID" value="XM_003138583.2"/>
</dbReference>
<name>A0A1I7V6K9_LOALO</name>
<accession>A0A1S0U5N4</accession>
<feature type="compositionally biased region" description="Polar residues" evidence="4">
    <location>
        <begin position="568"/>
        <end position="580"/>
    </location>
</feature>
<dbReference type="GO" id="GO:0042393">
    <property type="term" value="F:histone binding"/>
    <property type="evidence" value="ECO:0007669"/>
    <property type="project" value="TreeGrafter"/>
</dbReference>
<dbReference type="OrthoDB" id="129353at2759"/>
<dbReference type="SMART" id="SM00292">
    <property type="entry name" value="BRCT"/>
    <property type="match status" value="2"/>
</dbReference>
<evidence type="ECO:0000256" key="1">
    <source>
        <dbReference type="ARBA" id="ARBA00004123"/>
    </source>
</evidence>
<evidence type="ECO:0000256" key="2">
    <source>
        <dbReference type="ARBA" id="ARBA00022763"/>
    </source>
</evidence>
<feature type="domain" description="BRCT" evidence="5">
    <location>
        <begin position="844"/>
        <end position="945"/>
    </location>
</feature>
<dbReference type="Gene3D" id="3.40.50.10190">
    <property type="entry name" value="BRCT domain"/>
    <property type="match status" value="2"/>
</dbReference>
<feature type="domain" description="BRCT" evidence="5">
    <location>
        <begin position="962"/>
        <end position="1057"/>
    </location>
</feature>
<protein>
    <submittedName>
        <fullName evidence="8">BRCT domain-containing protein</fullName>
    </submittedName>
</protein>
<evidence type="ECO:0000313" key="8">
    <source>
        <dbReference type="WBParaSite" id="EN70_10440"/>
    </source>
</evidence>
<dbReference type="GO" id="GO:0045944">
    <property type="term" value="P:positive regulation of transcription by RNA polymerase II"/>
    <property type="evidence" value="ECO:0007669"/>
    <property type="project" value="TreeGrafter"/>
</dbReference>
<comment type="subcellular location">
    <subcellularLocation>
        <location evidence="1">Nucleus</location>
    </subcellularLocation>
</comment>
<dbReference type="CTD" id="9940434"/>
<evidence type="ECO:0000313" key="7">
    <source>
        <dbReference type="Proteomes" id="UP000095285"/>
    </source>
</evidence>
<evidence type="ECO:0000259" key="5">
    <source>
        <dbReference type="PROSITE" id="PS50172"/>
    </source>
</evidence>
<dbReference type="eggNOG" id="KOG3548">
    <property type="taxonomic scope" value="Eukaryota"/>
</dbReference>
<gene>
    <name evidence="6 8" type="ORF">LOAG_03046</name>
</gene>
<feature type="compositionally biased region" description="Basic and acidic residues" evidence="4">
    <location>
        <begin position="75"/>
        <end position="89"/>
    </location>
</feature>
<dbReference type="InterPro" id="IPR002999">
    <property type="entry name" value="Tudor"/>
</dbReference>
<feature type="compositionally biased region" description="Basic and acidic residues" evidence="4">
    <location>
        <begin position="131"/>
        <end position="158"/>
    </location>
</feature>
<evidence type="ECO:0000256" key="4">
    <source>
        <dbReference type="SAM" id="MobiDB-lite"/>
    </source>
</evidence>
<dbReference type="WBParaSite" id="EN70_10440">
    <property type="protein sequence ID" value="EN70_10440"/>
    <property type="gene ID" value="EN70_10440"/>
</dbReference>
<feature type="compositionally biased region" description="Basic and acidic residues" evidence="4">
    <location>
        <begin position="174"/>
        <end position="196"/>
    </location>
</feature>
<feature type="region of interest" description="Disordered" evidence="4">
    <location>
        <begin position="131"/>
        <end position="486"/>
    </location>
</feature>
<reference evidence="8" key="2">
    <citation type="submission" date="2016-11" db="UniProtKB">
        <authorList>
            <consortium name="WormBaseParasite"/>
        </authorList>
    </citation>
    <scope>IDENTIFICATION</scope>
</reference>
<dbReference type="Pfam" id="PF00533">
    <property type="entry name" value="BRCT"/>
    <property type="match status" value="1"/>
</dbReference>
<dbReference type="InterPro" id="IPR047252">
    <property type="entry name" value="TP53BP1-like"/>
</dbReference>
<dbReference type="SUPFAM" id="SSF52113">
    <property type="entry name" value="BRCT domain"/>
    <property type="match status" value="2"/>
</dbReference>
<keyword evidence="7" id="KW-1185">Reference proteome</keyword>
<dbReference type="Proteomes" id="UP000095285">
    <property type="component" value="Unassembled WGS sequence"/>
</dbReference>
<feature type="compositionally biased region" description="Basic and acidic residues" evidence="4">
    <location>
        <begin position="550"/>
        <end position="567"/>
    </location>
</feature>
<dbReference type="Pfam" id="PF18428">
    <property type="entry name" value="BRCT_3"/>
    <property type="match status" value="1"/>
</dbReference>